<dbReference type="InterPro" id="IPR024083">
    <property type="entry name" value="Fumarase/histidase_N"/>
</dbReference>
<dbReference type="Gene3D" id="1.10.275.10">
    <property type="entry name" value="Fumarase/aspartase (N-terminal domain)"/>
    <property type="match status" value="1"/>
</dbReference>
<accession>A0A1M6HZR0</accession>
<dbReference type="PANTHER" id="PTHR10362">
    <property type="entry name" value="HISTIDINE AMMONIA-LYASE"/>
    <property type="match status" value="1"/>
</dbReference>
<keyword evidence="3" id="KW-1185">Reference proteome</keyword>
<evidence type="ECO:0000313" key="2">
    <source>
        <dbReference type="EMBL" id="SHJ27749.1"/>
    </source>
</evidence>
<proteinExistence type="predicted"/>
<gene>
    <name evidence="2" type="ORF">SAMN02745170_02144</name>
</gene>
<evidence type="ECO:0000313" key="3">
    <source>
        <dbReference type="Proteomes" id="UP000322917"/>
    </source>
</evidence>
<dbReference type="InterPro" id="IPR001106">
    <property type="entry name" value="Aromatic_Lyase"/>
</dbReference>
<name>A0A1M6HZR0_9FIRM</name>
<dbReference type="Proteomes" id="UP000322917">
    <property type="component" value="Unassembled WGS sequence"/>
</dbReference>
<protein>
    <submittedName>
        <fullName evidence="2">Histidine ammonia-lyase</fullName>
    </submittedName>
</protein>
<dbReference type="GO" id="GO:0016841">
    <property type="term" value="F:ammonia-lyase activity"/>
    <property type="evidence" value="ECO:0007669"/>
    <property type="project" value="UniProtKB-ARBA"/>
</dbReference>
<keyword evidence="1 2" id="KW-0456">Lyase</keyword>
<reference evidence="2 3" key="1">
    <citation type="submission" date="2016-11" db="EMBL/GenBank/DDBJ databases">
        <authorList>
            <person name="Varghese N."/>
            <person name="Submissions S."/>
        </authorList>
    </citation>
    <scope>NUCLEOTIDE SEQUENCE [LARGE SCALE GENOMIC DNA]</scope>
    <source>
        <strain evidence="2 3">DSM 15287</strain>
    </source>
</reference>
<dbReference type="Gene3D" id="1.20.200.10">
    <property type="entry name" value="Fumarase/aspartase (Central domain)"/>
    <property type="match status" value="1"/>
</dbReference>
<dbReference type="CDD" id="cd00332">
    <property type="entry name" value="PAL-HAL"/>
    <property type="match status" value="1"/>
</dbReference>
<dbReference type="EMBL" id="FQZD01000015">
    <property type="protein sequence ID" value="SHJ27749.1"/>
    <property type="molecule type" value="Genomic_DNA"/>
</dbReference>
<evidence type="ECO:0000256" key="1">
    <source>
        <dbReference type="ARBA" id="ARBA00023239"/>
    </source>
</evidence>
<dbReference type="Pfam" id="PF00221">
    <property type="entry name" value="Lyase_aromatic"/>
    <property type="match status" value="1"/>
</dbReference>
<dbReference type="RefSeq" id="WP_188128286.1">
    <property type="nucleotide sequence ID" value="NZ_FQZD01000015.1"/>
</dbReference>
<sequence length="546" mass="58694">MSCRATNETNKIVLDGNSLSFAQVVEFLEDPSIQVQLGDAARQQVDASRKQLEAWLKSENRVVYGLNTGLGKLKDCVVSEKDQAEFQKNILYSHAVGLGAPFDSQIARLAMLFRANVLSRGHSGVRPELIDRLLLLLNAGIIPQMPQIGSLGVGDLQPMAHLGLCLAGYPEGRVVYQGQVETADTALAKAGISPVEFSLAAREALALMSGSTVMLAAAVHCYYVASKRIVAAEAALALSLEAIRGERQAFDFRIHAARGIAEQVETAKNICALTAGSSWMSEAGRQRLGENQPRVQDAVSFRSSAQVHGAVRDVLQYIETILERELNASTDNPLLFESDQGYESMSGGNFHGALLAYAMDFLAIVFTDLAVLSERRSARLLDPVMSYGLPSNLAGGQVGLNTGFALVQADAAALIGEMRILAAPASIGSVPSKSNQEDHNSMGMGAVRKAMLVLEHLNKVLAVEMLCAAQAIELIAGNMQGLSLGIGTQAIYGCLRQHTQGMQNDRYIREDLYRVIELIDQSEFIRIIKLYEAQGCTIAETAAGIG</sequence>
<dbReference type="AlphaFoldDB" id="A0A1M6HZR0"/>
<dbReference type="SUPFAM" id="SSF48557">
    <property type="entry name" value="L-aspartase-like"/>
    <property type="match status" value="1"/>
</dbReference>
<organism evidence="2 3">
    <name type="scientific">Propionispora hippei DSM 15287</name>
    <dbReference type="NCBI Taxonomy" id="1123003"/>
    <lineage>
        <taxon>Bacteria</taxon>
        <taxon>Bacillati</taxon>
        <taxon>Bacillota</taxon>
        <taxon>Negativicutes</taxon>
        <taxon>Selenomonadales</taxon>
        <taxon>Sporomusaceae</taxon>
        <taxon>Propionispora</taxon>
    </lineage>
</organism>
<dbReference type="InterPro" id="IPR008948">
    <property type="entry name" value="L-Aspartase-like"/>
</dbReference>